<dbReference type="SUPFAM" id="SSF48371">
    <property type="entry name" value="ARM repeat"/>
    <property type="match status" value="1"/>
</dbReference>
<gene>
    <name evidence="1" type="ORF">A45J_0773</name>
</gene>
<dbReference type="SMART" id="SM00567">
    <property type="entry name" value="EZ_HEAT"/>
    <property type="match status" value="5"/>
</dbReference>
<dbReference type="PANTHER" id="PTHR12697:SF5">
    <property type="entry name" value="DEOXYHYPUSINE HYDROXYLASE"/>
    <property type="match status" value="1"/>
</dbReference>
<dbReference type="GO" id="GO:0016491">
    <property type="term" value="F:oxidoreductase activity"/>
    <property type="evidence" value="ECO:0007669"/>
    <property type="project" value="TreeGrafter"/>
</dbReference>
<comment type="caution">
    <text evidence="1">The sequence shown here is derived from an EMBL/GenBank/DDBJ whole genome shotgun (WGS) entry which is preliminary data.</text>
</comment>
<accession>A0A5J4L176</accession>
<proteinExistence type="predicted"/>
<reference evidence="1" key="1">
    <citation type="submission" date="2019-10" db="EMBL/GenBank/DDBJ databases">
        <title>Metagenomic sequencing of thiosulfate-disproportionating enrichment culture.</title>
        <authorList>
            <person name="Umezawa K."/>
            <person name="Kojima H."/>
            <person name="Fukui M."/>
        </authorList>
    </citation>
    <scope>NUCLEOTIDE SEQUENCE</scope>
    <source>
        <strain evidence="1">45J</strain>
    </source>
</reference>
<name>A0A5J4L176_9ZZZZ</name>
<dbReference type="EMBL" id="BLAB01000001">
    <property type="protein sequence ID" value="GER93042.1"/>
    <property type="molecule type" value="Genomic_DNA"/>
</dbReference>
<dbReference type="InterPro" id="IPR011989">
    <property type="entry name" value="ARM-like"/>
</dbReference>
<evidence type="ECO:0008006" key="2">
    <source>
        <dbReference type="Google" id="ProtNLM"/>
    </source>
</evidence>
<dbReference type="PANTHER" id="PTHR12697">
    <property type="entry name" value="PBS LYASE HEAT-LIKE PROTEIN"/>
    <property type="match status" value="1"/>
</dbReference>
<evidence type="ECO:0000313" key="1">
    <source>
        <dbReference type="EMBL" id="GER93042.1"/>
    </source>
</evidence>
<dbReference type="Pfam" id="PF13646">
    <property type="entry name" value="HEAT_2"/>
    <property type="match status" value="2"/>
</dbReference>
<dbReference type="AlphaFoldDB" id="A0A5J4L176"/>
<protein>
    <recommendedName>
        <fullName evidence="2">HEAT repeat domain-containing protein</fullName>
    </recommendedName>
</protein>
<dbReference type="Gene3D" id="1.25.10.10">
    <property type="entry name" value="Leucine-rich Repeat Variant"/>
    <property type="match status" value="1"/>
</dbReference>
<sequence>MLCTKAFKNMMVLCALFLIVSQGHAASHDIDKLLIRLQHDDPKLRLSAMEELGKIGDGDSVMAIMKVVENQGEDWKIKIRAIKLLAEIKNPMTVDLLIKVLDDPFFTYDCPALKWNAAIALGNFKNYAKAVDALIDALNDKTLYVKEAAIQSLGEIGDRRAVPYLVLALSDKSFAIRISAIKALGKIRDVEAIPFLRKVLDNATDHYIKEETENAIKIISDQMSHQ</sequence>
<dbReference type="InterPro" id="IPR016024">
    <property type="entry name" value="ARM-type_fold"/>
</dbReference>
<dbReference type="InterPro" id="IPR004155">
    <property type="entry name" value="PBS_lyase_HEAT"/>
</dbReference>
<organism evidence="1">
    <name type="scientific">hot springs metagenome</name>
    <dbReference type="NCBI Taxonomy" id="433727"/>
    <lineage>
        <taxon>unclassified sequences</taxon>
        <taxon>metagenomes</taxon>
        <taxon>ecological metagenomes</taxon>
    </lineage>
</organism>